<evidence type="ECO:0000256" key="2">
    <source>
        <dbReference type="ARBA" id="ARBA00023004"/>
    </source>
</evidence>
<dbReference type="PANTHER" id="PTHR43312">
    <property type="entry name" value="D-THREO-ALDOSE 1-DEHYDROGENASE"/>
    <property type="match status" value="1"/>
</dbReference>
<dbReference type="PROSITE" id="PS00198">
    <property type="entry name" value="4FE4S_FER_1"/>
    <property type="match status" value="1"/>
</dbReference>
<dbReference type="PANTHER" id="PTHR43312:SF1">
    <property type="entry name" value="NADP-DEPENDENT OXIDOREDUCTASE DOMAIN-CONTAINING PROTEIN"/>
    <property type="match status" value="1"/>
</dbReference>
<dbReference type="Gene3D" id="3.20.20.100">
    <property type="entry name" value="NADP-dependent oxidoreductase domain"/>
    <property type="match status" value="1"/>
</dbReference>
<feature type="domain" description="4Fe-4S ferredoxin-type" evidence="4">
    <location>
        <begin position="326"/>
        <end position="355"/>
    </location>
</feature>
<protein>
    <submittedName>
        <fullName evidence="5">(4Fe-4S)-binding protein</fullName>
    </submittedName>
</protein>
<dbReference type="InterPro" id="IPR017900">
    <property type="entry name" value="4Fe4S_Fe_S_CS"/>
</dbReference>
<dbReference type="Proteomes" id="UP000195305">
    <property type="component" value="Unassembled WGS sequence"/>
</dbReference>
<name>A0A1Y4SVX0_9FIRM</name>
<accession>A0A1Y4SVX0</accession>
<evidence type="ECO:0000256" key="3">
    <source>
        <dbReference type="ARBA" id="ARBA00023014"/>
    </source>
</evidence>
<dbReference type="Pfam" id="PF00248">
    <property type="entry name" value="Aldo_ket_red"/>
    <property type="match status" value="1"/>
</dbReference>
<dbReference type="SUPFAM" id="SSF51430">
    <property type="entry name" value="NAD(P)-linked oxidoreductase"/>
    <property type="match status" value="1"/>
</dbReference>
<dbReference type="OrthoDB" id="9773828at2"/>
<comment type="caution">
    <text evidence="5">The sequence shown here is derived from an EMBL/GenBank/DDBJ whole genome shotgun (WGS) entry which is preliminary data.</text>
</comment>
<dbReference type="GO" id="GO:0046872">
    <property type="term" value="F:metal ion binding"/>
    <property type="evidence" value="ECO:0007669"/>
    <property type="project" value="UniProtKB-KW"/>
</dbReference>
<sequence>MEYRQLPHGNEKISVIGLGTSSLGESSEKEIIATIQEAIKNGINYIDLASGHAKTFEAIGKALQGQREKVYLQVHFGANYVTGEYGWTTNLDEIKKSIEWQLKMLQTDYIDFGFIHCIDEEADIKAIEKAGVIDYIKELKREGIVKHIGLSSHTPDIVHQILDMHVLDMVMFSINPAYDYKHGEYAIGQTDERMTLYQRCEKEGVAISVMKAFGAGQLLDQEKSPFPQALTRIQCIQYALDKPAVVTVLPGVRNRDDLKDILQYIQATDEEKDYTMISTFEAVEHQGKCVYCKHCHPCPMGLDIALINKYYDLCLLGDELAKDHYHHLNKKASDCVQCGHCNHRCPFHVDQMQRMKEIADYFHE</sequence>
<dbReference type="InterPro" id="IPR036812">
    <property type="entry name" value="NAD(P)_OxRdtase_dom_sf"/>
</dbReference>
<reference evidence="5 6" key="1">
    <citation type="journal article" date="2018" name="BMC Genomics">
        <title>Whole genome sequencing and function prediction of 133 gut anaerobes isolated from chicken caecum in pure cultures.</title>
        <authorList>
            <person name="Medvecky M."/>
            <person name="Cejkova D."/>
            <person name="Polansky O."/>
            <person name="Karasova D."/>
            <person name="Kubasova T."/>
            <person name="Cizek A."/>
            <person name="Rychlik I."/>
        </authorList>
    </citation>
    <scope>NUCLEOTIDE SEQUENCE [LARGE SCALE GENOMIC DNA]</scope>
    <source>
        <strain evidence="5 6">An13</strain>
    </source>
</reference>
<dbReference type="CDD" id="cd19100">
    <property type="entry name" value="AKR_unchar"/>
    <property type="match status" value="1"/>
</dbReference>
<keyword evidence="3" id="KW-0411">Iron-sulfur</keyword>
<evidence type="ECO:0000313" key="5">
    <source>
        <dbReference type="EMBL" id="OUQ33111.1"/>
    </source>
</evidence>
<evidence type="ECO:0000256" key="1">
    <source>
        <dbReference type="ARBA" id="ARBA00022723"/>
    </source>
</evidence>
<dbReference type="SUPFAM" id="SSF46548">
    <property type="entry name" value="alpha-helical ferredoxin"/>
    <property type="match status" value="1"/>
</dbReference>
<evidence type="ECO:0000313" key="6">
    <source>
        <dbReference type="Proteomes" id="UP000195305"/>
    </source>
</evidence>
<dbReference type="InterPro" id="IPR023210">
    <property type="entry name" value="NADP_OxRdtase_dom"/>
</dbReference>
<keyword evidence="1" id="KW-0479">Metal-binding</keyword>
<evidence type="ECO:0000259" key="4">
    <source>
        <dbReference type="PROSITE" id="PS51379"/>
    </source>
</evidence>
<keyword evidence="6" id="KW-1185">Reference proteome</keyword>
<dbReference type="RefSeq" id="WP_087359425.1">
    <property type="nucleotide sequence ID" value="NZ_NFLJ01000038.1"/>
</dbReference>
<gene>
    <name evidence="5" type="ORF">B5E75_11650</name>
</gene>
<organism evidence="5 6">
    <name type="scientific">Massilimicrobiota timonensis</name>
    <dbReference type="NCBI Taxonomy" id="1776392"/>
    <lineage>
        <taxon>Bacteria</taxon>
        <taxon>Bacillati</taxon>
        <taxon>Bacillota</taxon>
        <taxon>Erysipelotrichia</taxon>
        <taxon>Erysipelotrichales</taxon>
        <taxon>Erysipelotrichaceae</taxon>
        <taxon>Massilimicrobiota</taxon>
    </lineage>
</organism>
<proteinExistence type="predicted"/>
<dbReference type="InterPro" id="IPR017896">
    <property type="entry name" value="4Fe4S_Fe-S-bd"/>
</dbReference>
<dbReference type="AlphaFoldDB" id="A0A1Y4SVX0"/>
<dbReference type="EMBL" id="NFLJ01000038">
    <property type="protein sequence ID" value="OUQ33111.1"/>
    <property type="molecule type" value="Genomic_DNA"/>
</dbReference>
<dbReference type="PROSITE" id="PS51379">
    <property type="entry name" value="4FE4S_FER_2"/>
    <property type="match status" value="1"/>
</dbReference>
<dbReference type="InterPro" id="IPR053135">
    <property type="entry name" value="AKR2_Oxidoreductase"/>
</dbReference>
<keyword evidence="2" id="KW-0408">Iron</keyword>
<dbReference type="GO" id="GO:0051536">
    <property type="term" value="F:iron-sulfur cluster binding"/>
    <property type="evidence" value="ECO:0007669"/>
    <property type="project" value="UniProtKB-KW"/>
</dbReference>